<dbReference type="GO" id="GO:0003677">
    <property type="term" value="F:DNA binding"/>
    <property type="evidence" value="ECO:0007669"/>
    <property type="project" value="InterPro"/>
</dbReference>
<dbReference type="GO" id="GO:0005576">
    <property type="term" value="C:extracellular region"/>
    <property type="evidence" value="ECO:0007669"/>
    <property type="project" value="InterPro"/>
</dbReference>
<gene>
    <name evidence="2" type="ORF">B4U80_00013</name>
</gene>
<dbReference type="SMART" id="SM00198">
    <property type="entry name" value="SCP"/>
    <property type="match status" value="1"/>
</dbReference>
<dbReference type="PANTHER" id="PTHR10334">
    <property type="entry name" value="CYSTEINE-RICH SECRETORY PROTEIN-RELATED"/>
    <property type="match status" value="1"/>
</dbReference>
<dbReference type="PRINTS" id="PR00837">
    <property type="entry name" value="V5TPXLIKE"/>
</dbReference>
<dbReference type="STRING" id="299467.A0A443SQI9"/>
<dbReference type="InterPro" id="IPR018244">
    <property type="entry name" value="Allrgn_V5/Tpx1_CS"/>
</dbReference>
<dbReference type="InterPro" id="IPR001283">
    <property type="entry name" value="CRISP-related"/>
</dbReference>
<name>A0A443SQI9_9ACAR</name>
<reference evidence="2 3" key="1">
    <citation type="journal article" date="2018" name="Gigascience">
        <title>Genomes of trombidid mites reveal novel predicted allergens and laterally-transferred genes associated with secondary metabolism.</title>
        <authorList>
            <person name="Dong X."/>
            <person name="Chaisiri K."/>
            <person name="Xia D."/>
            <person name="Armstrong S.D."/>
            <person name="Fang Y."/>
            <person name="Donnelly M.J."/>
            <person name="Kadowaki T."/>
            <person name="McGarry J.W."/>
            <person name="Darby A.C."/>
            <person name="Makepeace B.L."/>
        </authorList>
    </citation>
    <scope>NUCLEOTIDE SEQUENCE [LARGE SCALE GENOMIC DNA]</scope>
    <source>
        <strain evidence="2">UoL-UT</strain>
    </source>
</reference>
<dbReference type="GO" id="GO:0006355">
    <property type="term" value="P:regulation of DNA-templated transcription"/>
    <property type="evidence" value="ECO:0007669"/>
    <property type="project" value="InterPro"/>
</dbReference>
<dbReference type="VEuPathDB" id="VectorBase:LDEU002277"/>
<sequence length="354" mass="40036">EGLNVKDIKKILRDHNLYRNKVALGEEFANNLLPSSNMLKIEWDKELATVAQAHASQCLFEHDCNKCREVDNFSVGQNLYQKKSRATKVTAAWDEAIAAFYDEIKYVTPDIIESYIPETSTDVYSHFTQLIWADTWKIGCGYAAYHINDTLFNIEELYTCNYGPSGNVLFEKVYKNGTAVSDCPPNSSQSRIYSGLCNAKQNGPQKPVVSDSSAVLLLCDFGTNCSLKLSAPNRAFFITVYSGKYMSVRLRRGQTFTISLDTRVHPVSEGFCIQINHRMLSGVNGTKFAVELNVPEINWKSNIVARGTNHWIVSKLNIKWNYETEVRIVLSVAKESEMKYFDIDYIAILDGYCS</sequence>
<dbReference type="AlphaFoldDB" id="A0A443SQI9"/>
<protein>
    <submittedName>
        <fullName evidence="2">Venom allergen 5-like protein</fullName>
    </submittedName>
</protein>
<organism evidence="2 3">
    <name type="scientific">Leptotrombidium deliense</name>
    <dbReference type="NCBI Taxonomy" id="299467"/>
    <lineage>
        <taxon>Eukaryota</taxon>
        <taxon>Metazoa</taxon>
        <taxon>Ecdysozoa</taxon>
        <taxon>Arthropoda</taxon>
        <taxon>Chelicerata</taxon>
        <taxon>Arachnida</taxon>
        <taxon>Acari</taxon>
        <taxon>Acariformes</taxon>
        <taxon>Trombidiformes</taxon>
        <taxon>Prostigmata</taxon>
        <taxon>Anystina</taxon>
        <taxon>Parasitengona</taxon>
        <taxon>Trombiculoidea</taxon>
        <taxon>Trombiculidae</taxon>
        <taxon>Leptotrombidium</taxon>
    </lineage>
</organism>
<comment type="caution">
    <text evidence="2">The sequence shown here is derived from an EMBL/GenBank/DDBJ whole genome shotgun (WGS) entry which is preliminary data.</text>
</comment>
<proteinExistence type="predicted"/>
<dbReference type="SUPFAM" id="SSF55797">
    <property type="entry name" value="PR-1-like"/>
    <property type="match status" value="1"/>
</dbReference>
<dbReference type="PROSITE" id="PS50937">
    <property type="entry name" value="HTH_MERR_2"/>
    <property type="match status" value="1"/>
</dbReference>
<evidence type="ECO:0000313" key="2">
    <source>
        <dbReference type="EMBL" id="RWS29763.1"/>
    </source>
</evidence>
<dbReference type="Gene3D" id="3.40.33.10">
    <property type="entry name" value="CAP"/>
    <property type="match status" value="1"/>
</dbReference>
<dbReference type="InterPro" id="IPR002413">
    <property type="entry name" value="V5_allergen-like"/>
</dbReference>
<dbReference type="PRINTS" id="PR00838">
    <property type="entry name" value="V5ALLERGEN"/>
</dbReference>
<dbReference type="Proteomes" id="UP000288716">
    <property type="component" value="Unassembled WGS sequence"/>
</dbReference>
<evidence type="ECO:0000313" key="3">
    <source>
        <dbReference type="Proteomes" id="UP000288716"/>
    </source>
</evidence>
<dbReference type="Pfam" id="PF00188">
    <property type="entry name" value="CAP"/>
    <property type="match status" value="1"/>
</dbReference>
<dbReference type="InterPro" id="IPR000551">
    <property type="entry name" value="MerR-type_HTH_dom"/>
</dbReference>
<feature type="non-terminal residue" evidence="2">
    <location>
        <position position="1"/>
    </location>
</feature>
<evidence type="ECO:0000259" key="1">
    <source>
        <dbReference type="PROSITE" id="PS50937"/>
    </source>
</evidence>
<dbReference type="CDD" id="cd05380">
    <property type="entry name" value="CAP_euk"/>
    <property type="match status" value="1"/>
</dbReference>
<dbReference type="EMBL" id="NCKV01000779">
    <property type="protein sequence ID" value="RWS29763.1"/>
    <property type="molecule type" value="Genomic_DNA"/>
</dbReference>
<dbReference type="InterPro" id="IPR014044">
    <property type="entry name" value="CAP_dom"/>
</dbReference>
<keyword evidence="3" id="KW-1185">Reference proteome</keyword>
<dbReference type="OrthoDB" id="414826at2759"/>
<dbReference type="PROSITE" id="PS01010">
    <property type="entry name" value="CRISP_2"/>
    <property type="match status" value="1"/>
</dbReference>
<feature type="domain" description="HTH merR-type" evidence="1">
    <location>
        <begin position="1"/>
        <end position="14"/>
    </location>
</feature>
<dbReference type="InterPro" id="IPR035940">
    <property type="entry name" value="CAP_sf"/>
</dbReference>
<accession>A0A443SQI9</accession>